<keyword evidence="1" id="KW-0472">Membrane</keyword>
<gene>
    <name evidence="2" type="ORF">A2W32_00800</name>
</gene>
<evidence type="ECO:0000313" key="2">
    <source>
        <dbReference type="EMBL" id="OGC51232.1"/>
    </source>
</evidence>
<feature type="transmembrane region" description="Helical" evidence="1">
    <location>
        <begin position="23"/>
        <end position="45"/>
    </location>
</feature>
<dbReference type="EMBL" id="MEUT01000026">
    <property type="protein sequence ID" value="OGC51232.1"/>
    <property type="molecule type" value="Genomic_DNA"/>
</dbReference>
<feature type="transmembrane region" description="Helical" evidence="1">
    <location>
        <begin position="79"/>
        <end position="99"/>
    </location>
</feature>
<accession>A0A1F4V246</accession>
<proteinExistence type="predicted"/>
<comment type="caution">
    <text evidence="2">The sequence shown here is derived from an EMBL/GenBank/DDBJ whole genome shotgun (WGS) entry which is preliminary data.</text>
</comment>
<organism evidence="2 3">
    <name type="scientific">candidate division WWE3 bacterium RBG_16_37_10</name>
    <dbReference type="NCBI Taxonomy" id="1802610"/>
    <lineage>
        <taxon>Bacteria</taxon>
        <taxon>Katanobacteria</taxon>
    </lineage>
</organism>
<evidence type="ECO:0000256" key="1">
    <source>
        <dbReference type="SAM" id="Phobius"/>
    </source>
</evidence>
<protein>
    <submittedName>
        <fullName evidence="2">Uncharacterized protein</fullName>
    </submittedName>
</protein>
<name>A0A1F4V246_UNCKA</name>
<feature type="transmembrane region" description="Helical" evidence="1">
    <location>
        <begin position="105"/>
        <end position="125"/>
    </location>
</feature>
<reference evidence="2 3" key="1">
    <citation type="journal article" date="2016" name="Nat. Commun.">
        <title>Thousands of microbial genomes shed light on interconnected biogeochemical processes in an aquifer system.</title>
        <authorList>
            <person name="Anantharaman K."/>
            <person name="Brown C.T."/>
            <person name="Hug L.A."/>
            <person name="Sharon I."/>
            <person name="Castelle C.J."/>
            <person name="Probst A.J."/>
            <person name="Thomas B.C."/>
            <person name="Singh A."/>
            <person name="Wilkins M.J."/>
            <person name="Karaoz U."/>
            <person name="Brodie E.L."/>
            <person name="Williams K.H."/>
            <person name="Hubbard S.S."/>
            <person name="Banfield J.F."/>
        </authorList>
    </citation>
    <scope>NUCLEOTIDE SEQUENCE [LARGE SCALE GENOMIC DNA]</scope>
</reference>
<evidence type="ECO:0000313" key="3">
    <source>
        <dbReference type="Proteomes" id="UP000177371"/>
    </source>
</evidence>
<dbReference type="Proteomes" id="UP000177371">
    <property type="component" value="Unassembled WGS sequence"/>
</dbReference>
<feature type="transmembrane region" description="Helical" evidence="1">
    <location>
        <begin position="51"/>
        <end position="67"/>
    </location>
</feature>
<keyword evidence="1" id="KW-1133">Transmembrane helix</keyword>
<sequence>MLGYFIIFYKVGIPFSKIIGRRVCVVCYSVSFTWLTLLILKYFGLYDVNKYIISVLIAQSAVGIANLSDEFSMINNIKIAQLILKFGTILYGTFTVLTYGFVSEIIGLLLIVPLIYVGILSMTPVNNSHTNSQSKSLMEKLKECCG</sequence>
<keyword evidence="1" id="KW-0812">Transmembrane</keyword>
<dbReference type="AlphaFoldDB" id="A0A1F4V246"/>